<dbReference type="PANTHER" id="PTHR43537">
    <property type="entry name" value="TRANSCRIPTIONAL REGULATOR, GNTR FAMILY"/>
    <property type="match status" value="1"/>
</dbReference>
<dbReference type="SUPFAM" id="SSF48008">
    <property type="entry name" value="GntR ligand-binding domain-like"/>
    <property type="match status" value="1"/>
</dbReference>
<organism evidence="5 6">
    <name type="scientific">Yoonia rhodophyticola</name>
    <dbReference type="NCBI Taxonomy" id="3137370"/>
    <lineage>
        <taxon>Bacteria</taxon>
        <taxon>Pseudomonadati</taxon>
        <taxon>Pseudomonadota</taxon>
        <taxon>Alphaproteobacteria</taxon>
        <taxon>Rhodobacterales</taxon>
        <taxon>Paracoccaceae</taxon>
        <taxon>Yoonia</taxon>
    </lineage>
</organism>
<gene>
    <name evidence="5" type="ORF">AABB31_21690</name>
</gene>
<dbReference type="GO" id="GO:0003677">
    <property type="term" value="F:DNA binding"/>
    <property type="evidence" value="ECO:0007669"/>
    <property type="project" value="UniProtKB-KW"/>
</dbReference>
<dbReference type="KEGG" id="yrh:AABB31_21690"/>
<keyword evidence="2" id="KW-0238">DNA-binding</keyword>
<protein>
    <submittedName>
        <fullName evidence="5">GntR family transcriptional regulator</fullName>
    </submittedName>
</protein>
<dbReference type="InterPro" id="IPR036388">
    <property type="entry name" value="WH-like_DNA-bd_sf"/>
</dbReference>
<dbReference type="InterPro" id="IPR036390">
    <property type="entry name" value="WH_DNA-bd_sf"/>
</dbReference>
<dbReference type="InterPro" id="IPR000524">
    <property type="entry name" value="Tscrpt_reg_HTH_GntR"/>
</dbReference>
<dbReference type="SUPFAM" id="SSF46785">
    <property type="entry name" value="Winged helix' DNA-binding domain"/>
    <property type="match status" value="1"/>
</dbReference>
<evidence type="ECO:0000256" key="2">
    <source>
        <dbReference type="ARBA" id="ARBA00023125"/>
    </source>
</evidence>
<sequence>MVSGSSKPKSNSAIAVEELRKLIFTGELPAGSDHLESELAMRLGMSRTPVREAALTLEGQGLLEVRARKGVRIRPISVKDMVEIYDVLTELESLAAADAARQDLPASDLKELSQTIADMQAALANEDREAWALADDRFHAELVRLGGNSRVISIVGRMVDQVRRAKAVTLQMRPLPTQSNADHEAVLQAIRVGDAEKARQIHRAHREGAKHVLITLLRQHSLHML</sequence>
<dbReference type="RefSeq" id="WP_342076812.1">
    <property type="nucleotide sequence ID" value="NZ_CP151767.2"/>
</dbReference>
<evidence type="ECO:0000313" key="5">
    <source>
        <dbReference type="EMBL" id="WZU67501.1"/>
    </source>
</evidence>
<keyword evidence="1" id="KW-0805">Transcription regulation</keyword>
<evidence type="ECO:0000259" key="4">
    <source>
        <dbReference type="PROSITE" id="PS50949"/>
    </source>
</evidence>
<dbReference type="Gene3D" id="1.10.10.10">
    <property type="entry name" value="Winged helix-like DNA-binding domain superfamily/Winged helix DNA-binding domain"/>
    <property type="match status" value="1"/>
</dbReference>
<name>A0AAN0NIS8_9RHOB</name>
<dbReference type="AlphaFoldDB" id="A0AAN0NIS8"/>
<dbReference type="Gene3D" id="1.20.120.530">
    <property type="entry name" value="GntR ligand-binding domain-like"/>
    <property type="match status" value="1"/>
</dbReference>
<dbReference type="PANTHER" id="PTHR43537:SF24">
    <property type="entry name" value="GLUCONATE OPERON TRANSCRIPTIONAL REPRESSOR"/>
    <property type="match status" value="1"/>
</dbReference>
<dbReference type="Pfam" id="PF00392">
    <property type="entry name" value="GntR"/>
    <property type="match status" value="1"/>
</dbReference>
<dbReference type="Pfam" id="PF07729">
    <property type="entry name" value="FCD"/>
    <property type="match status" value="1"/>
</dbReference>
<keyword evidence="3" id="KW-0804">Transcription</keyword>
<proteinExistence type="predicted"/>
<evidence type="ECO:0000256" key="3">
    <source>
        <dbReference type="ARBA" id="ARBA00023163"/>
    </source>
</evidence>
<dbReference type="SMART" id="SM00895">
    <property type="entry name" value="FCD"/>
    <property type="match status" value="1"/>
</dbReference>
<dbReference type="GO" id="GO:0003700">
    <property type="term" value="F:DNA-binding transcription factor activity"/>
    <property type="evidence" value="ECO:0007669"/>
    <property type="project" value="InterPro"/>
</dbReference>
<dbReference type="InterPro" id="IPR008920">
    <property type="entry name" value="TF_FadR/GntR_C"/>
</dbReference>
<accession>A0AAN0NIS8</accession>
<dbReference type="PROSITE" id="PS50949">
    <property type="entry name" value="HTH_GNTR"/>
    <property type="match status" value="1"/>
</dbReference>
<feature type="domain" description="HTH gntR-type" evidence="4">
    <location>
        <begin position="9"/>
        <end position="76"/>
    </location>
</feature>
<dbReference type="EMBL" id="CP151767">
    <property type="protein sequence ID" value="WZU67501.1"/>
    <property type="molecule type" value="Genomic_DNA"/>
</dbReference>
<reference evidence="5" key="1">
    <citation type="submission" date="2024-08" db="EMBL/GenBank/DDBJ databases">
        <title>Phylogenomic analyses of a clade within the roseobacter group suggest taxonomic reassignments of species of the genera Aestuariivita, Citreicella, Loktanella, Nautella, Pelagibaca, Ruegeria, Thalassobius, Thiobacimonas and Tropicibacter, and the proposal o.</title>
        <authorList>
            <person name="Jeon C.O."/>
        </authorList>
    </citation>
    <scope>NUCLEOTIDE SEQUENCE</scope>
    <source>
        <strain evidence="5">SS1-5</strain>
    </source>
</reference>
<dbReference type="SMART" id="SM00345">
    <property type="entry name" value="HTH_GNTR"/>
    <property type="match status" value="1"/>
</dbReference>
<dbReference type="Proteomes" id="UP001470809">
    <property type="component" value="Chromosome"/>
</dbReference>
<keyword evidence="6" id="KW-1185">Reference proteome</keyword>
<evidence type="ECO:0000313" key="6">
    <source>
        <dbReference type="Proteomes" id="UP001470809"/>
    </source>
</evidence>
<evidence type="ECO:0000256" key="1">
    <source>
        <dbReference type="ARBA" id="ARBA00023015"/>
    </source>
</evidence>
<dbReference type="CDD" id="cd07377">
    <property type="entry name" value="WHTH_GntR"/>
    <property type="match status" value="1"/>
</dbReference>
<dbReference type="InterPro" id="IPR011711">
    <property type="entry name" value="GntR_C"/>
</dbReference>